<comment type="similarity">
    <text evidence="1 4 5">Belongs to the bacterial ribosomal protein bS18 family.</text>
</comment>
<keyword evidence="4" id="KW-0699">rRNA-binding</keyword>
<evidence type="ECO:0000256" key="2">
    <source>
        <dbReference type="ARBA" id="ARBA00022980"/>
    </source>
</evidence>
<accession>A0A0G1PY67</accession>
<evidence type="ECO:0000256" key="5">
    <source>
        <dbReference type="RuleBase" id="RU003910"/>
    </source>
</evidence>
<gene>
    <name evidence="4" type="primary">rpsR</name>
    <name evidence="6" type="ORF">UX51_C0020G0004</name>
</gene>
<evidence type="ECO:0000313" key="7">
    <source>
        <dbReference type="Proteomes" id="UP000034856"/>
    </source>
</evidence>
<proteinExistence type="inferred from homology"/>
<reference evidence="6 7" key="1">
    <citation type="journal article" date="2015" name="Nature">
        <title>rRNA introns, odd ribosomes, and small enigmatic genomes across a large radiation of phyla.</title>
        <authorList>
            <person name="Brown C.T."/>
            <person name="Hug L.A."/>
            <person name="Thomas B.C."/>
            <person name="Sharon I."/>
            <person name="Castelle C.J."/>
            <person name="Singh A."/>
            <person name="Wilkins M.J."/>
            <person name="Williams K.H."/>
            <person name="Banfield J.F."/>
        </authorList>
    </citation>
    <scope>NUCLEOTIDE SEQUENCE [LARGE SCALE GENOMIC DNA]</scope>
</reference>
<comment type="caution">
    <text evidence="6">The sequence shown here is derived from an EMBL/GenBank/DDBJ whole genome shotgun (WGS) entry which is preliminary data.</text>
</comment>
<dbReference type="InterPro" id="IPR001648">
    <property type="entry name" value="Ribosomal_bS18"/>
</dbReference>
<keyword evidence="2 4" id="KW-0689">Ribosomal protein</keyword>
<protein>
    <recommendedName>
        <fullName evidence="4">Small ribosomal subunit protein bS18</fullName>
    </recommendedName>
</protein>
<dbReference type="PRINTS" id="PR00974">
    <property type="entry name" value="RIBOSOMALS18"/>
</dbReference>
<sequence length="70" mass="8316">MNFQEKSCYFCKNNIKYVDYKESEFLRNFINFQGKIYPRKKTGVCTKHQRSLVQAVKRARTMALLSATSR</sequence>
<dbReference type="NCBIfam" id="TIGR00165">
    <property type="entry name" value="S18"/>
    <property type="match status" value="1"/>
</dbReference>
<dbReference type="InterPro" id="IPR036870">
    <property type="entry name" value="Ribosomal_bS18_sf"/>
</dbReference>
<dbReference type="AlphaFoldDB" id="A0A0G1PY67"/>
<dbReference type="PANTHER" id="PTHR13479">
    <property type="entry name" value="30S RIBOSOMAL PROTEIN S18"/>
    <property type="match status" value="1"/>
</dbReference>
<dbReference type="Proteomes" id="UP000034856">
    <property type="component" value="Unassembled WGS sequence"/>
</dbReference>
<evidence type="ECO:0000256" key="1">
    <source>
        <dbReference type="ARBA" id="ARBA00005589"/>
    </source>
</evidence>
<dbReference type="GO" id="GO:0070181">
    <property type="term" value="F:small ribosomal subunit rRNA binding"/>
    <property type="evidence" value="ECO:0007669"/>
    <property type="project" value="TreeGrafter"/>
</dbReference>
<evidence type="ECO:0000256" key="4">
    <source>
        <dbReference type="HAMAP-Rule" id="MF_00270"/>
    </source>
</evidence>
<evidence type="ECO:0000313" key="6">
    <source>
        <dbReference type="EMBL" id="KKU37477.1"/>
    </source>
</evidence>
<dbReference type="GO" id="GO:0003735">
    <property type="term" value="F:structural constituent of ribosome"/>
    <property type="evidence" value="ECO:0007669"/>
    <property type="project" value="InterPro"/>
</dbReference>
<dbReference type="PANTHER" id="PTHR13479:SF40">
    <property type="entry name" value="SMALL RIBOSOMAL SUBUNIT PROTEIN BS18M"/>
    <property type="match status" value="1"/>
</dbReference>
<comment type="subunit">
    <text evidence="4">Part of the 30S ribosomal subunit. Forms a tight heterodimer with protein bS6.</text>
</comment>
<dbReference type="HAMAP" id="MF_00270">
    <property type="entry name" value="Ribosomal_bS18"/>
    <property type="match status" value="1"/>
</dbReference>
<dbReference type="Gene3D" id="4.10.640.10">
    <property type="entry name" value="Ribosomal protein S18"/>
    <property type="match status" value="1"/>
</dbReference>
<keyword evidence="4" id="KW-0694">RNA-binding</keyword>
<dbReference type="GO" id="GO:0022627">
    <property type="term" value="C:cytosolic small ribosomal subunit"/>
    <property type="evidence" value="ECO:0007669"/>
    <property type="project" value="TreeGrafter"/>
</dbReference>
<dbReference type="GO" id="GO:0006412">
    <property type="term" value="P:translation"/>
    <property type="evidence" value="ECO:0007669"/>
    <property type="project" value="UniProtKB-UniRule"/>
</dbReference>
<comment type="function">
    <text evidence="4">Binds as a heterodimer with protein bS6 to the central domain of the 16S rRNA, where it helps stabilize the platform of the 30S subunit.</text>
</comment>
<keyword evidence="3 4" id="KW-0687">Ribonucleoprotein</keyword>
<name>A0A0G1PY67_9BACT</name>
<dbReference type="Pfam" id="PF01084">
    <property type="entry name" value="Ribosomal_S18"/>
    <property type="match status" value="1"/>
</dbReference>
<organism evidence="6 7">
    <name type="scientific">Candidatus Azambacteria bacterium GW2011_GWF2_46_32</name>
    <dbReference type="NCBI Taxonomy" id="1618628"/>
    <lineage>
        <taxon>Bacteria</taxon>
        <taxon>Candidatus Azamiibacteriota</taxon>
    </lineage>
</organism>
<evidence type="ECO:0000256" key="3">
    <source>
        <dbReference type="ARBA" id="ARBA00023274"/>
    </source>
</evidence>
<dbReference type="SUPFAM" id="SSF46911">
    <property type="entry name" value="Ribosomal protein S18"/>
    <property type="match status" value="1"/>
</dbReference>
<dbReference type="EMBL" id="LCMM01000020">
    <property type="protein sequence ID" value="KKU37477.1"/>
    <property type="molecule type" value="Genomic_DNA"/>
</dbReference>